<dbReference type="RefSeq" id="WP_191161883.1">
    <property type="nucleotide sequence ID" value="NZ_JACXAI010000042.1"/>
</dbReference>
<keyword evidence="3" id="KW-1185">Reference proteome</keyword>
<keyword evidence="1" id="KW-1133">Transmembrane helix</keyword>
<accession>A0A926NJV5</accession>
<feature type="transmembrane region" description="Helical" evidence="1">
    <location>
        <begin position="149"/>
        <end position="170"/>
    </location>
</feature>
<evidence type="ECO:0000313" key="2">
    <source>
        <dbReference type="EMBL" id="MBD1383079.1"/>
    </source>
</evidence>
<keyword evidence="1" id="KW-0472">Membrane</keyword>
<gene>
    <name evidence="2" type="ORF">IC621_23020</name>
</gene>
<sequence>MTSLHGIFKWVYDLGDWLAKIMYLHILWVIFTFLGLGVFGISPATAALFSVIHKWLEKDFDIPIFKNFYSVYKTQFLKANRLGIILIGLGIFLYFDMKISQQYIQLLYVHLFLLMISFLYFLTVLYFFPVFVRYELKFFLYFKQSFFVALARPLESIAMIICLILLYYLFSFLPVLLFFGGSSMIAFPLAWFGYRACIGIEERKLN</sequence>
<feature type="transmembrane region" description="Helical" evidence="1">
    <location>
        <begin position="176"/>
        <end position="194"/>
    </location>
</feature>
<feature type="transmembrane region" description="Helical" evidence="1">
    <location>
        <begin position="26"/>
        <end position="56"/>
    </location>
</feature>
<name>A0A926NJV5_9BACI</name>
<evidence type="ECO:0000313" key="3">
    <source>
        <dbReference type="Proteomes" id="UP000626844"/>
    </source>
</evidence>
<comment type="caution">
    <text evidence="2">The sequence shown here is derived from an EMBL/GenBank/DDBJ whole genome shotgun (WGS) entry which is preliminary data.</text>
</comment>
<proteinExistence type="predicted"/>
<dbReference type="EMBL" id="JACXAI010000042">
    <property type="protein sequence ID" value="MBD1383079.1"/>
    <property type="molecule type" value="Genomic_DNA"/>
</dbReference>
<reference evidence="2" key="1">
    <citation type="submission" date="2020-09" db="EMBL/GenBank/DDBJ databases">
        <title>A novel bacterium of genus Bacillus, isolated from South China Sea.</title>
        <authorList>
            <person name="Huang H."/>
            <person name="Mo K."/>
            <person name="Hu Y."/>
        </authorList>
    </citation>
    <scope>NUCLEOTIDE SEQUENCE</scope>
    <source>
        <strain evidence="2">IB182487</strain>
    </source>
</reference>
<feature type="transmembrane region" description="Helical" evidence="1">
    <location>
        <begin position="76"/>
        <end position="95"/>
    </location>
</feature>
<protein>
    <submittedName>
        <fullName evidence="2">DUF624 domain-containing protein</fullName>
    </submittedName>
</protein>
<dbReference type="Proteomes" id="UP000626844">
    <property type="component" value="Unassembled WGS sequence"/>
</dbReference>
<dbReference type="Pfam" id="PF04854">
    <property type="entry name" value="DUF624"/>
    <property type="match status" value="1"/>
</dbReference>
<keyword evidence="1" id="KW-0812">Transmembrane</keyword>
<dbReference type="AlphaFoldDB" id="A0A926NJV5"/>
<feature type="transmembrane region" description="Helical" evidence="1">
    <location>
        <begin position="107"/>
        <end position="128"/>
    </location>
</feature>
<dbReference type="InterPro" id="IPR006938">
    <property type="entry name" value="DUF624"/>
</dbReference>
<organism evidence="2 3">
    <name type="scientific">Metabacillus arenae</name>
    <dbReference type="NCBI Taxonomy" id="2771434"/>
    <lineage>
        <taxon>Bacteria</taxon>
        <taxon>Bacillati</taxon>
        <taxon>Bacillota</taxon>
        <taxon>Bacilli</taxon>
        <taxon>Bacillales</taxon>
        <taxon>Bacillaceae</taxon>
        <taxon>Metabacillus</taxon>
    </lineage>
</organism>
<evidence type="ECO:0000256" key="1">
    <source>
        <dbReference type="SAM" id="Phobius"/>
    </source>
</evidence>